<evidence type="ECO:0000256" key="1">
    <source>
        <dbReference type="ARBA" id="ARBA00004173"/>
    </source>
</evidence>
<dbReference type="Pfam" id="PF06644">
    <property type="entry name" value="ATP11"/>
    <property type="match status" value="1"/>
</dbReference>
<keyword evidence="7" id="KW-1185">Reference proteome</keyword>
<feature type="region of interest" description="Disordered" evidence="5">
    <location>
        <begin position="103"/>
        <end position="145"/>
    </location>
</feature>
<comment type="similarity">
    <text evidence="2">Belongs to the ATP11 family.</text>
</comment>
<dbReference type="EMBL" id="JABELV010000165">
    <property type="protein sequence ID" value="KAG7528847.1"/>
    <property type="molecule type" value="Genomic_DNA"/>
</dbReference>
<dbReference type="OrthoDB" id="16535at2759"/>
<dbReference type="PANTHER" id="PTHR13126">
    <property type="entry name" value="CHAPERONE ATP11"/>
    <property type="match status" value="1"/>
</dbReference>
<evidence type="ECO:0000313" key="7">
    <source>
        <dbReference type="Proteomes" id="UP000812966"/>
    </source>
</evidence>
<sequence length="424" mass="46337">MLIPRLSRSLALPRAGPSLGVRRGFHVAPIRLDLDRSAASASSSTPQGEDIPARLIGTREEIERKKVLARDKYKAQLEKRMKEEKVSSIDDLRARIALKMKKDVKPATTTGSGVEADSAANASPSASSPSPAKRKPAAKQDDAQVNNDRAGIKPLSQILNLPLIYSSPHTTSQISSLWQAYHSAHPTLAPTFLSASIPPGTYASMVELAKQHPVFLLPLPREQEGGKVGGGEASWEMFFLQWTFHPTPSVNHEDVDSTGRTREVERQPASSVMFTSLEEYKQKGEWARPWLVLTHYPDLHNNPLGHPAPSEPNVDAKGKAEVVIDPTAPPQAHPVVLMRGEISPSSTKSPVSSPLPSTDLALTQAEAQLLALGLQRFYCSTVQVGRESDVARREREEREALLRGFGKEGWDWNALVRLAFGGMV</sequence>
<dbReference type="AlphaFoldDB" id="A0A8K0NQZ3"/>
<protein>
    <recommendedName>
        <fullName evidence="8">ATP synthase mitochondrial F1 complex assembly factor 1</fullName>
    </recommendedName>
</protein>
<dbReference type="InterPro" id="IPR010591">
    <property type="entry name" value="ATP11"/>
</dbReference>
<comment type="caution">
    <text evidence="6">The sequence shown here is derived from an EMBL/GenBank/DDBJ whole genome shotgun (WGS) entry which is preliminary data.</text>
</comment>
<feature type="compositionally biased region" description="Low complexity" evidence="5">
    <location>
        <begin position="116"/>
        <end position="131"/>
    </location>
</feature>
<organism evidence="6 7">
    <name type="scientific">Filobasidium floriforme</name>
    <dbReference type="NCBI Taxonomy" id="5210"/>
    <lineage>
        <taxon>Eukaryota</taxon>
        <taxon>Fungi</taxon>
        <taxon>Dikarya</taxon>
        <taxon>Basidiomycota</taxon>
        <taxon>Agaricomycotina</taxon>
        <taxon>Tremellomycetes</taxon>
        <taxon>Filobasidiales</taxon>
        <taxon>Filobasidiaceae</taxon>
        <taxon>Filobasidium</taxon>
    </lineage>
</organism>
<name>A0A8K0NQZ3_9TREE</name>
<evidence type="ECO:0000256" key="4">
    <source>
        <dbReference type="ARBA" id="ARBA00023128"/>
    </source>
</evidence>
<evidence type="ECO:0000256" key="2">
    <source>
        <dbReference type="ARBA" id="ARBA00009116"/>
    </source>
</evidence>
<dbReference type="Proteomes" id="UP000812966">
    <property type="component" value="Unassembled WGS sequence"/>
</dbReference>
<evidence type="ECO:0000256" key="3">
    <source>
        <dbReference type="ARBA" id="ARBA00022946"/>
    </source>
</evidence>
<accession>A0A8K0NQZ3</accession>
<dbReference type="GO" id="GO:0005739">
    <property type="term" value="C:mitochondrion"/>
    <property type="evidence" value="ECO:0007669"/>
    <property type="project" value="UniProtKB-SubCell"/>
</dbReference>
<keyword evidence="3" id="KW-0809">Transit peptide</keyword>
<reference evidence="6" key="1">
    <citation type="submission" date="2020-04" db="EMBL/GenBank/DDBJ databases">
        <title>Analysis of mating type loci in Filobasidium floriforme.</title>
        <authorList>
            <person name="Nowrousian M."/>
        </authorList>
    </citation>
    <scope>NUCLEOTIDE SEQUENCE</scope>
    <source>
        <strain evidence="6">CBS 6242</strain>
    </source>
</reference>
<proteinExistence type="inferred from homology"/>
<gene>
    <name evidence="6" type="ORF">FFLO_05907</name>
</gene>
<evidence type="ECO:0008006" key="8">
    <source>
        <dbReference type="Google" id="ProtNLM"/>
    </source>
</evidence>
<keyword evidence="4" id="KW-0496">Mitochondrion</keyword>
<evidence type="ECO:0000313" key="6">
    <source>
        <dbReference type="EMBL" id="KAG7528847.1"/>
    </source>
</evidence>
<evidence type="ECO:0000256" key="5">
    <source>
        <dbReference type="SAM" id="MobiDB-lite"/>
    </source>
</evidence>
<comment type="subcellular location">
    <subcellularLocation>
        <location evidence="1">Mitochondrion</location>
    </subcellularLocation>
</comment>
<dbReference type="GO" id="GO:0033615">
    <property type="term" value="P:mitochondrial proton-transporting ATP synthase complex assembly"/>
    <property type="evidence" value="ECO:0007669"/>
    <property type="project" value="TreeGrafter"/>
</dbReference>
<dbReference type="PANTHER" id="PTHR13126:SF0">
    <property type="entry name" value="ATP SYNTHASE MITOCHONDRIAL F1 COMPLEX ASSEMBLY FACTOR 1"/>
    <property type="match status" value="1"/>
</dbReference>